<dbReference type="PANTHER" id="PTHR33175">
    <property type="entry name" value="DNA-BINDING PROTEIN HU"/>
    <property type="match status" value="1"/>
</dbReference>
<accession>A0ABS3M3L4</accession>
<evidence type="ECO:0000256" key="4">
    <source>
        <dbReference type="RuleBase" id="RU003939"/>
    </source>
</evidence>
<evidence type="ECO:0000313" key="5">
    <source>
        <dbReference type="EMBL" id="MBO1362771.1"/>
    </source>
</evidence>
<name>A0ABS3M3L4_9BACT</name>
<dbReference type="Proteomes" id="UP000664265">
    <property type="component" value="Unassembled WGS sequence"/>
</dbReference>
<comment type="similarity">
    <text evidence="1 4">Belongs to the bacterial histone-like protein family.</text>
</comment>
<dbReference type="Pfam" id="PF00216">
    <property type="entry name" value="Bac_DNA_binding"/>
    <property type="match status" value="1"/>
</dbReference>
<dbReference type="InterPro" id="IPR010992">
    <property type="entry name" value="IHF-like_DNA-bd_dom_sf"/>
</dbReference>
<dbReference type="SUPFAM" id="SSF47729">
    <property type="entry name" value="IHF-like DNA-binding proteins"/>
    <property type="match status" value="1"/>
</dbReference>
<dbReference type="EMBL" id="JAERMS010000005">
    <property type="protein sequence ID" value="MBO1362771.1"/>
    <property type="molecule type" value="Genomic_DNA"/>
</dbReference>
<dbReference type="CDD" id="cd13832">
    <property type="entry name" value="IHF"/>
    <property type="match status" value="1"/>
</dbReference>
<evidence type="ECO:0000313" key="6">
    <source>
        <dbReference type="Proteomes" id="UP000664265"/>
    </source>
</evidence>
<dbReference type="PRINTS" id="PR01727">
    <property type="entry name" value="DNABINDINGHU"/>
</dbReference>
<evidence type="ECO:0000256" key="1">
    <source>
        <dbReference type="ARBA" id="ARBA00010529"/>
    </source>
</evidence>
<keyword evidence="2" id="KW-0226">DNA condensation</keyword>
<organism evidence="5 6">
    <name type="scientific">Prevotella illustrans</name>
    <dbReference type="NCBI Taxonomy" id="2800387"/>
    <lineage>
        <taxon>Bacteria</taxon>
        <taxon>Pseudomonadati</taxon>
        <taxon>Bacteroidota</taxon>
        <taxon>Bacteroidia</taxon>
        <taxon>Bacteroidales</taxon>
        <taxon>Prevotellaceae</taxon>
        <taxon>Prevotella</taxon>
    </lineage>
</organism>
<dbReference type="GO" id="GO:0003677">
    <property type="term" value="F:DNA binding"/>
    <property type="evidence" value="ECO:0007669"/>
    <property type="project" value="UniProtKB-KW"/>
</dbReference>
<dbReference type="Gene3D" id="4.10.520.10">
    <property type="entry name" value="IHF-like DNA-binding proteins"/>
    <property type="match status" value="1"/>
</dbReference>
<comment type="caution">
    <text evidence="5">The sequence shown here is derived from an EMBL/GenBank/DDBJ whole genome shotgun (WGS) entry which is preliminary data.</text>
</comment>
<protein>
    <submittedName>
        <fullName evidence="5">HU family DNA-binding protein</fullName>
    </submittedName>
</protein>
<dbReference type="RefSeq" id="WP_107580856.1">
    <property type="nucleotide sequence ID" value="NZ_JAERMS010000005.1"/>
</dbReference>
<gene>
    <name evidence="5" type="ORF">JHU38_03085</name>
</gene>
<dbReference type="InterPro" id="IPR000119">
    <property type="entry name" value="Hist_DNA-bd"/>
</dbReference>
<dbReference type="PANTHER" id="PTHR33175:SF3">
    <property type="entry name" value="DNA-BINDING PROTEIN HU-BETA"/>
    <property type="match status" value="1"/>
</dbReference>
<evidence type="ECO:0000256" key="3">
    <source>
        <dbReference type="ARBA" id="ARBA00023125"/>
    </source>
</evidence>
<sequence>MNNKEYISELALRSGYTQAEVQKMVTSVIESMMLAFDAGEDIVIPTFGTFEIKKRMERVVNNPSTGLKMLVPPKLILSFKPNASVKERLKNGRRQ</sequence>
<evidence type="ECO:0000256" key="2">
    <source>
        <dbReference type="ARBA" id="ARBA00023067"/>
    </source>
</evidence>
<keyword evidence="3 5" id="KW-0238">DNA-binding</keyword>
<proteinExistence type="inferred from homology"/>
<reference evidence="5 6" key="1">
    <citation type="submission" date="2021-01" db="EMBL/GenBank/DDBJ databases">
        <title>Prevotella A2931 sp. nov.</title>
        <authorList>
            <person name="Buhl M."/>
            <person name="Oberhettinger P."/>
        </authorList>
    </citation>
    <scope>NUCLEOTIDE SEQUENCE [LARGE SCALE GENOMIC DNA]</scope>
    <source>
        <strain evidence="5 6">A2931</strain>
    </source>
</reference>
<keyword evidence="6" id="KW-1185">Reference proteome</keyword>
<dbReference type="SMART" id="SM00411">
    <property type="entry name" value="BHL"/>
    <property type="match status" value="1"/>
</dbReference>